<dbReference type="Gene3D" id="1.20.120.450">
    <property type="entry name" value="dinb family like domain"/>
    <property type="match status" value="1"/>
</dbReference>
<evidence type="ECO:0000313" key="3">
    <source>
        <dbReference type="Proteomes" id="UP000199532"/>
    </source>
</evidence>
<name>A0A1H6VIG8_9BACT</name>
<organism evidence="2 3">
    <name type="scientific">Dyadobacter koreensis</name>
    <dbReference type="NCBI Taxonomy" id="408657"/>
    <lineage>
        <taxon>Bacteria</taxon>
        <taxon>Pseudomonadati</taxon>
        <taxon>Bacteroidota</taxon>
        <taxon>Cytophagia</taxon>
        <taxon>Cytophagales</taxon>
        <taxon>Spirosomataceae</taxon>
        <taxon>Dyadobacter</taxon>
    </lineage>
</organism>
<accession>A0A1H6VIG8</accession>
<dbReference type="SUPFAM" id="SSF109854">
    <property type="entry name" value="DinB/YfiT-like putative metalloenzymes"/>
    <property type="match status" value="1"/>
</dbReference>
<dbReference type="STRING" id="408657.SAMN04487995_2970"/>
<dbReference type="InterPro" id="IPR034660">
    <property type="entry name" value="DinB/YfiT-like"/>
</dbReference>
<dbReference type="EMBL" id="FNXY01000004">
    <property type="protein sequence ID" value="SEJ00142.1"/>
    <property type="molecule type" value="Genomic_DNA"/>
</dbReference>
<gene>
    <name evidence="2" type="ORF">SAMN04487995_2970</name>
</gene>
<dbReference type="InterPro" id="IPR024775">
    <property type="entry name" value="DinB-like"/>
</dbReference>
<dbReference type="AlphaFoldDB" id="A0A1H6VIG8"/>
<protein>
    <submittedName>
        <fullName evidence="2">DinB superfamily protein</fullName>
    </submittedName>
</protein>
<dbReference type="Pfam" id="PF12867">
    <property type="entry name" value="DinB_2"/>
    <property type="match status" value="1"/>
</dbReference>
<keyword evidence="3" id="KW-1185">Reference proteome</keyword>
<evidence type="ECO:0000259" key="1">
    <source>
        <dbReference type="Pfam" id="PF12867"/>
    </source>
</evidence>
<reference evidence="2 3" key="1">
    <citation type="submission" date="2016-10" db="EMBL/GenBank/DDBJ databases">
        <authorList>
            <person name="de Groot N.N."/>
        </authorList>
    </citation>
    <scope>NUCLEOTIDE SEQUENCE [LARGE SCALE GENOMIC DNA]</scope>
    <source>
        <strain evidence="2 3">DSM 19938</strain>
    </source>
</reference>
<sequence length="193" mass="22587">MVPHYFYSRIALKSAGINFAGSKFLWYKTSVNLMADRQRQVIVDELITLIKTGNAHVSLDDSVANLPSELRSIIPENLPYSIWQLLDHIRITQWDIVEFCLSENHKSPKWPDDYWSKNPENVSDKDWDDCIDQIHNDRDRFFDLLKDGESDLHEPFPYGDGQNIFREALLIADHTSYHLGEILVLRRLLNSWD</sequence>
<evidence type="ECO:0000313" key="2">
    <source>
        <dbReference type="EMBL" id="SEJ00142.1"/>
    </source>
</evidence>
<feature type="domain" description="DinB-like" evidence="1">
    <location>
        <begin position="61"/>
        <end position="182"/>
    </location>
</feature>
<dbReference type="Proteomes" id="UP000199532">
    <property type="component" value="Unassembled WGS sequence"/>
</dbReference>
<proteinExistence type="predicted"/>